<dbReference type="CDD" id="cd01071">
    <property type="entry name" value="PBP2_PhnD_like"/>
    <property type="match status" value="1"/>
</dbReference>
<dbReference type="GO" id="GO:0055085">
    <property type="term" value="P:transmembrane transport"/>
    <property type="evidence" value="ECO:0007669"/>
    <property type="project" value="InterPro"/>
</dbReference>
<dbReference type="NCBIfam" id="TIGR01098">
    <property type="entry name" value="3A0109s03R"/>
    <property type="match status" value="1"/>
</dbReference>
<comment type="similarity">
    <text evidence="1">Belongs to the phosphate/phosphite/phosphonate binding protein family.</text>
</comment>
<dbReference type="OrthoDB" id="9776786at2"/>
<dbReference type="RefSeq" id="WP_155216522.1">
    <property type="nucleotide sequence ID" value="NZ_WNHB01000003.1"/>
</dbReference>
<sequence length="309" mass="33675">MVKKIVLLFAALGLIIGVLSGCGSSKSSGGSKDYTPKKLLIGFVPSSNADTLEARAKPLAKLLQKRLGIPVKVTVTTDYNSIVEAMGHNKMDIGFLPPTDYVLAHDKGYADVLLQAERFGVNPKDGKSTNEKVDYYYSGMLVRNDSGIKSIKDLKGKKIGWQDTTSTAGYVFPAVTMKEAGIDPQKDVTGVTLQGHDKGVLGVLNKDVDAAPVFIDARNIVAAEYPDVFKDTHFVFQTAKIPNDTISVRPDMSSKWKKKISDAFVDIGNDPEGNKIIMSIYTHSGYAKSKDSNFDTVRDYNKKIQEVGK</sequence>
<gene>
    <name evidence="3" type="primary">phnD</name>
    <name evidence="3" type="ORF">GMB86_02535</name>
</gene>
<keyword evidence="2" id="KW-0732">Signal</keyword>
<proteinExistence type="inferred from homology"/>
<organism evidence="3 4">
    <name type="scientific">Terrilactibacillus tamarindi</name>
    <dbReference type="NCBI Taxonomy" id="2599694"/>
    <lineage>
        <taxon>Bacteria</taxon>
        <taxon>Bacillati</taxon>
        <taxon>Bacillota</taxon>
        <taxon>Bacilli</taxon>
        <taxon>Bacillales</taxon>
        <taxon>Bacillaceae</taxon>
        <taxon>Terrilactibacillus</taxon>
    </lineage>
</organism>
<keyword evidence="4" id="KW-1185">Reference proteome</keyword>
<evidence type="ECO:0000256" key="2">
    <source>
        <dbReference type="ARBA" id="ARBA00022729"/>
    </source>
</evidence>
<dbReference type="AlphaFoldDB" id="A0A6N8CMX0"/>
<reference evidence="3 4" key="1">
    <citation type="submission" date="2019-11" db="EMBL/GenBank/DDBJ databases">
        <title>Terrilactibacillus tamarindus sp. nov. BCM23-1 isolated from bark of Tamarindus indica.</title>
        <authorList>
            <person name="Kingkaew E."/>
            <person name="Tanasupawat S."/>
        </authorList>
    </citation>
    <scope>NUCLEOTIDE SEQUENCE [LARGE SCALE GENOMIC DNA]</scope>
    <source>
        <strain evidence="3 4">BCM23-1</strain>
    </source>
</reference>
<evidence type="ECO:0000256" key="1">
    <source>
        <dbReference type="ARBA" id="ARBA00007162"/>
    </source>
</evidence>
<dbReference type="EMBL" id="WNHB01000003">
    <property type="protein sequence ID" value="MTT30890.1"/>
    <property type="molecule type" value="Genomic_DNA"/>
</dbReference>
<comment type="caution">
    <text evidence="3">The sequence shown here is derived from an EMBL/GenBank/DDBJ whole genome shotgun (WGS) entry which is preliminary data.</text>
</comment>
<dbReference type="GO" id="GO:0043190">
    <property type="term" value="C:ATP-binding cassette (ABC) transporter complex"/>
    <property type="evidence" value="ECO:0007669"/>
    <property type="project" value="InterPro"/>
</dbReference>
<dbReference type="Pfam" id="PF12974">
    <property type="entry name" value="Phosphonate-bd"/>
    <property type="match status" value="1"/>
</dbReference>
<protein>
    <submittedName>
        <fullName evidence="3">Phosphate/phosphite/phosphonate ABC transporter substrate-binding protein</fullName>
    </submittedName>
</protein>
<dbReference type="Gene3D" id="3.40.190.10">
    <property type="entry name" value="Periplasmic binding protein-like II"/>
    <property type="match status" value="2"/>
</dbReference>
<dbReference type="PANTHER" id="PTHR35841">
    <property type="entry name" value="PHOSPHONATES-BINDING PERIPLASMIC PROTEIN"/>
    <property type="match status" value="1"/>
</dbReference>
<dbReference type="InterPro" id="IPR005770">
    <property type="entry name" value="PhnD"/>
</dbReference>
<dbReference type="Proteomes" id="UP000440978">
    <property type="component" value="Unassembled WGS sequence"/>
</dbReference>
<evidence type="ECO:0000313" key="3">
    <source>
        <dbReference type="EMBL" id="MTT30890.1"/>
    </source>
</evidence>
<dbReference type="PANTHER" id="PTHR35841:SF1">
    <property type="entry name" value="PHOSPHONATES-BINDING PERIPLASMIC PROTEIN"/>
    <property type="match status" value="1"/>
</dbReference>
<evidence type="ECO:0000313" key="4">
    <source>
        <dbReference type="Proteomes" id="UP000440978"/>
    </source>
</evidence>
<name>A0A6N8CMX0_9BACI</name>
<accession>A0A6N8CMX0</accession>
<dbReference type="SUPFAM" id="SSF53850">
    <property type="entry name" value="Periplasmic binding protein-like II"/>
    <property type="match status" value="1"/>
</dbReference>
<dbReference type="PROSITE" id="PS51257">
    <property type="entry name" value="PROKAR_LIPOPROTEIN"/>
    <property type="match status" value="1"/>
</dbReference>